<evidence type="ECO:0000256" key="3">
    <source>
        <dbReference type="ARBA" id="ARBA00022692"/>
    </source>
</evidence>
<dbReference type="GO" id="GO:0042773">
    <property type="term" value="P:ATP synthesis coupled electron transport"/>
    <property type="evidence" value="ECO:0007669"/>
    <property type="project" value="InterPro"/>
</dbReference>
<dbReference type="InterPro" id="IPR000260">
    <property type="entry name" value="NADH4_N"/>
</dbReference>
<keyword evidence="7 9" id="KW-0472">Membrane</keyword>
<dbReference type="InterPro" id="IPR010227">
    <property type="entry name" value="NADH_Q_OxRdtase_chainM/4"/>
</dbReference>
<reference evidence="12" key="3">
    <citation type="submission" date="2022-12" db="EMBL/GenBank/DDBJ databases">
        <authorList>
            <person name="Sun Q."/>
            <person name="Zhou Y."/>
        </authorList>
    </citation>
    <scope>NUCLEOTIDE SEQUENCE</scope>
    <source>
        <strain evidence="12">CGMCC 1.15034</strain>
    </source>
</reference>
<comment type="subcellular location">
    <subcellularLocation>
        <location evidence="1">Endomembrane system</location>
        <topology evidence="1">Multi-pass membrane protein</topology>
    </subcellularLocation>
    <subcellularLocation>
        <location evidence="8">Membrane</location>
        <topology evidence="8">Multi-pass membrane protein</topology>
    </subcellularLocation>
</comment>
<feature type="transmembrane region" description="Helical" evidence="9">
    <location>
        <begin position="372"/>
        <end position="394"/>
    </location>
</feature>
<feature type="transmembrane region" description="Helical" evidence="9">
    <location>
        <begin position="275"/>
        <end position="296"/>
    </location>
</feature>
<evidence type="ECO:0000256" key="9">
    <source>
        <dbReference type="SAM" id="Phobius"/>
    </source>
</evidence>
<feature type="transmembrane region" description="Helical" evidence="9">
    <location>
        <begin position="303"/>
        <end position="324"/>
    </location>
</feature>
<feature type="transmembrane region" description="Helical" evidence="9">
    <location>
        <begin position="140"/>
        <end position="157"/>
    </location>
</feature>
<feature type="transmembrane region" description="Helical" evidence="9">
    <location>
        <begin position="406"/>
        <end position="429"/>
    </location>
</feature>
<dbReference type="GO" id="GO:0016020">
    <property type="term" value="C:membrane"/>
    <property type="evidence" value="ECO:0007669"/>
    <property type="project" value="UniProtKB-SubCell"/>
</dbReference>
<evidence type="ECO:0000256" key="6">
    <source>
        <dbReference type="ARBA" id="ARBA00023027"/>
    </source>
</evidence>
<dbReference type="NCBIfam" id="TIGR01972">
    <property type="entry name" value="NDH_I_M"/>
    <property type="match status" value="1"/>
</dbReference>
<evidence type="ECO:0000259" key="10">
    <source>
        <dbReference type="Pfam" id="PF00361"/>
    </source>
</evidence>
<feature type="transmembrane region" description="Helical" evidence="9">
    <location>
        <begin position="330"/>
        <end position="352"/>
    </location>
</feature>
<dbReference type="InterPro" id="IPR003918">
    <property type="entry name" value="NADH_UbQ_OxRdtase"/>
</dbReference>
<organism evidence="12 15">
    <name type="scientific">Bradyrhizobium guangdongense</name>
    <dbReference type="NCBI Taxonomy" id="1325090"/>
    <lineage>
        <taxon>Bacteria</taxon>
        <taxon>Pseudomonadati</taxon>
        <taxon>Pseudomonadota</taxon>
        <taxon>Alphaproteobacteria</taxon>
        <taxon>Hyphomicrobiales</taxon>
        <taxon>Nitrobacteraceae</taxon>
        <taxon>Bradyrhizobium</taxon>
    </lineage>
</organism>
<dbReference type="NCBIfam" id="NF004501">
    <property type="entry name" value="PRK05846.1-5"/>
    <property type="match status" value="1"/>
</dbReference>
<feature type="transmembrane region" description="Helical" evidence="9">
    <location>
        <begin position="77"/>
        <end position="104"/>
    </location>
</feature>
<gene>
    <name evidence="12" type="primary">nuoM</name>
    <name evidence="12" type="ORF">GCM10010987_33920</name>
    <name evidence="13" type="ORF">XH86_21080</name>
</gene>
<protein>
    <submittedName>
        <fullName evidence="12">NADH-quinone oxidoreductase subunit M</fullName>
        <ecNumber evidence="13">1.6.5.11</ecNumber>
    </submittedName>
</protein>
<feature type="transmembrane region" description="Helical" evidence="9">
    <location>
        <begin position="116"/>
        <end position="134"/>
    </location>
</feature>
<dbReference type="PANTHER" id="PTHR43507:SF1">
    <property type="entry name" value="NADH-UBIQUINONE OXIDOREDUCTASE CHAIN 4"/>
    <property type="match status" value="1"/>
</dbReference>
<evidence type="ECO:0000256" key="8">
    <source>
        <dbReference type="RuleBase" id="RU000320"/>
    </source>
</evidence>
<reference evidence="13 14" key="2">
    <citation type="submission" date="2018-06" db="EMBL/GenBank/DDBJ databases">
        <title>Comparative genomics of rhizobia nodulating Arachis hypogaea in China.</title>
        <authorList>
            <person name="Li Y."/>
        </authorList>
    </citation>
    <scope>NUCLEOTIDE SEQUENCE [LARGE SCALE GENOMIC DNA]</scope>
    <source>
        <strain evidence="13 14">CCBAU 51658</strain>
    </source>
</reference>
<dbReference type="NCBIfam" id="NF004499">
    <property type="entry name" value="PRK05846.1-3"/>
    <property type="match status" value="1"/>
</dbReference>
<dbReference type="Pfam" id="PF00361">
    <property type="entry name" value="Proton_antipo_M"/>
    <property type="match status" value="1"/>
</dbReference>
<dbReference type="RefSeq" id="WP_128966541.1">
    <property type="nucleotide sequence ID" value="NZ_BMHC01000006.1"/>
</dbReference>
<evidence type="ECO:0000313" key="15">
    <source>
        <dbReference type="Proteomes" id="UP000625079"/>
    </source>
</evidence>
<dbReference type="Pfam" id="PF01059">
    <property type="entry name" value="Oxidored_q5_N"/>
    <property type="match status" value="1"/>
</dbReference>
<evidence type="ECO:0000313" key="14">
    <source>
        <dbReference type="Proteomes" id="UP000593880"/>
    </source>
</evidence>
<evidence type="ECO:0000259" key="11">
    <source>
        <dbReference type="Pfam" id="PF01059"/>
    </source>
</evidence>
<evidence type="ECO:0000256" key="1">
    <source>
        <dbReference type="ARBA" id="ARBA00004127"/>
    </source>
</evidence>
<dbReference type="EMBL" id="CP030057">
    <property type="protein sequence ID" value="QOZ60941.1"/>
    <property type="molecule type" value="Genomic_DNA"/>
</dbReference>
<feature type="transmembrane region" description="Helical" evidence="9">
    <location>
        <begin position="6"/>
        <end position="25"/>
    </location>
</feature>
<dbReference type="GO" id="GO:0015990">
    <property type="term" value="P:electron transport coupled proton transport"/>
    <property type="evidence" value="ECO:0007669"/>
    <property type="project" value="TreeGrafter"/>
</dbReference>
<dbReference type="InterPro" id="IPR001750">
    <property type="entry name" value="ND/Mrp_TM"/>
</dbReference>
<dbReference type="GO" id="GO:0012505">
    <property type="term" value="C:endomembrane system"/>
    <property type="evidence" value="ECO:0007669"/>
    <property type="project" value="UniProtKB-SubCell"/>
</dbReference>
<accession>A0A410V862</accession>
<keyword evidence="6" id="KW-0520">NAD</keyword>
<reference evidence="12" key="1">
    <citation type="journal article" date="2014" name="Int. J. Syst. Evol. Microbiol.">
        <title>Complete genome sequence of Corynebacterium casei LMG S-19264T (=DSM 44701T), isolated from a smear-ripened cheese.</title>
        <authorList>
            <consortium name="US DOE Joint Genome Institute (JGI-PGF)"/>
            <person name="Walter F."/>
            <person name="Albersmeier A."/>
            <person name="Kalinowski J."/>
            <person name="Ruckert C."/>
        </authorList>
    </citation>
    <scope>NUCLEOTIDE SEQUENCE</scope>
    <source>
        <strain evidence="12">CGMCC 1.15034</strain>
    </source>
</reference>
<feature type="domain" description="NADH:ubiquinone oxidoreductase chain 4 N-terminal" evidence="11">
    <location>
        <begin position="40"/>
        <end position="128"/>
    </location>
</feature>
<name>A0A410V862_9BRAD</name>
<dbReference type="PANTHER" id="PTHR43507">
    <property type="entry name" value="NADH-UBIQUINONE OXIDOREDUCTASE CHAIN 4"/>
    <property type="match status" value="1"/>
</dbReference>
<sequence length="502" mass="55255">MTTWPILSVTTFLPLVGALIVYLSRGDDEASRRNSRWIALWTTIITFAVSVILVMRFDPANADFQFVEKTAWLATGITYHMGVDGISLPLVILTTAVMPFCIIASWKAITNRVREYMMAFLILETLMIGTFSALDLVLFYLFFEGGLIPMFLIIGVWGGPRRVYASFKFFLYTLLGSVLMLLAIMALYWNGGTTDIPTLMHTAVPRSMQTWAWLAFFASFAVKMPMWPVHTWLPDAHVEAPTAGSVVLAAILLKMGGYGFLRFSLPMFPLASHDFAPFVFTLSAIAIIYTSLVALMQEDMKKLIAYSSVAHMGFVTMGIFAGTMQGVAGGVFQMISHGIVSGALFLCVGIVYDRLHTREIAAYGGLVNRMPLYAMTFMVFTMANVGLPGTSGFVGEFMTLLGTFKVSIPTAFFATFGVILSAAYALWLYRKIVFGALVKPSLMSIKDMTLRECVILFPMIALTILFGVYPKPVLDMSAASVQQLVNNYNTAVTAVKAAALLH</sequence>
<evidence type="ECO:0000256" key="4">
    <source>
        <dbReference type="ARBA" id="ARBA00022967"/>
    </source>
</evidence>
<proteinExistence type="inferred from homology"/>
<evidence type="ECO:0000256" key="7">
    <source>
        <dbReference type="ARBA" id="ARBA00023136"/>
    </source>
</evidence>
<dbReference type="GO" id="GO:0048039">
    <property type="term" value="F:ubiquinone binding"/>
    <property type="evidence" value="ECO:0007669"/>
    <property type="project" value="TreeGrafter"/>
</dbReference>
<dbReference type="GO" id="GO:0003954">
    <property type="term" value="F:NADH dehydrogenase activity"/>
    <property type="evidence" value="ECO:0007669"/>
    <property type="project" value="TreeGrafter"/>
</dbReference>
<feature type="domain" description="NADH:quinone oxidoreductase/Mrp antiporter transmembrane" evidence="10">
    <location>
        <begin position="133"/>
        <end position="420"/>
    </location>
</feature>
<dbReference type="PRINTS" id="PR01437">
    <property type="entry name" value="NUOXDRDTASE4"/>
</dbReference>
<feature type="transmembrane region" description="Helical" evidence="9">
    <location>
        <begin position="211"/>
        <end position="233"/>
    </location>
</feature>
<dbReference type="OrthoDB" id="9768329at2"/>
<comment type="similarity">
    <text evidence="2">Belongs to the complex I subunit 4 family.</text>
</comment>
<dbReference type="Proteomes" id="UP000625079">
    <property type="component" value="Unassembled WGS sequence"/>
</dbReference>
<keyword evidence="13" id="KW-0560">Oxidoreductase</keyword>
<keyword evidence="3 8" id="KW-0812">Transmembrane</keyword>
<feature type="transmembrane region" description="Helical" evidence="9">
    <location>
        <begin position="450"/>
        <end position="469"/>
    </location>
</feature>
<keyword evidence="14" id="KW-1185">Reference proteome</keyword>
<dbReference type="EMBL" id="BMHC01000006">
    <property type="protein sequence ID" value="GGI25345.1"/>
    <property type="molecule type" value="Genomic_DNA"/>
</dbReference>
<dbReference type="Proteomes" id="UP000593880">
    <property type="component" value="Chromosome"/>
</dbReference>
<feature type="transmembrane region" description="Helical" evidence="9">
    <location>
        <begin position="37"/>
        <end position="57"/>
    </location>
</feature>
<feature type="transmembrane region" description="Helical" evidence="9">
    <location>
        <begin position="169"/>
        <end position="191"/>
    </location>
</feature>
<dbReference type="GO" id="GO:0008137">
    <property type="term" value="F:NADH dehydrogenase (ubiquinone) activity"/>
    <property type="evidence" value="ECO:0007669"/>
    <property type="project" value="InterPro"/>
</dbReference>
<evidence type="ECO:0000313" key="12">
    <source>
        <dbReference type="EMBL" id="GGI25345.1"/>
    </source>
</evidence>
<dbReference type="EC" id="1.6.5.11" evidence="13"/>
<keyword evidence="5 9" id="KW-1133">Transmembrane helix</keyword>
<evidence type="ECO:0000256" key="2">
    <source>
        <dbReference type="ARBA" id="ARBA00009025"/>
    </source>
</evidence>
<dbReference type="AlphaFoldDB" id="A0A410V862"/>
<evidence type="ECO:0000256" key="5">
    <source>
        <dbReference type="ARBA" id="ARBA00022989"/>
    </source>
</evidence>
<keyword evidence="4" id="KW-1278">Translocase</keyword>
<feature type="transmembrane region" description="Helical" evidence="9">
    <location>
        <begin position="245"/>
        <end position="263"/>
    </location>
</feature>
<evidence type="ECO:0000313" key="13">
    <source>
        <dbReference type="EMBL" id="QOZ60941.1"/>
    </source>
</evidence>